<keyword evidence="3 7" id="KW-0812">Transmembrane</keyword>
<feature type="transmembrane region" description="Helical" evidence="7">
    <location>
        <begin position="735"/>
        <end position="752"/>
    </location>
</feature>
<proteinExistence type="predicted"/>
<dbReference type="STRING" id="314230.DSM3645_18961"/>
<keyword evidence="4 7" id="KW-1133">Transmembrane helix</keyword>
<dbReference type="GO" id="GO:0005886">
    <property type="term" value="C:plasma membrane"/>
    <property type="evidence" value="ECO:0007669"/>
    <property type="project" value="UniProtKB-SubCell"/>
</dbReference>
<feature type="transmembrane region" description="Helical" evidence="7">
    <location>
        <begin position="657"/>
        <end position="678"/>
    </location>
</feature>
<dbReference type="eggNOG" id="COG0577">
    <property type="taxonomic scope" value="Bacteria"/>
</dbReference>
<dbReference type="InterPro" id="IPR003838">
    <property type="entry name" value="ABC3_permease_C"/>
</dbReference>
<comment type="caution">
    <text evidence="9">The sequence shown here is derived from an EMBL/GenBank/DDBJ whole genome shotgun (WGS) entry which is preliminary data.</text>
</comment>
<dbReference type="OrthoDB" id="219657at2"/>
<feature type="transmembrane region" description="Helical" evidence="7">
    <location>
        <begin position="707"/>
        <end position="729"/>
    </location>
</feature>
<feature type="transmembrane region" description="Helical" evidence="7">
    <location>
        <begin position="1132"/>
        <end position="1150"/>
    </location>
</feature>
<dbReference type="Proteomes" id="UP000004358">
    <property type="component" value="Unassembled WGS sequence"/>
</dbReference>
<name>A3ZZG8_9BACT</name>
<feature type="transmembrane region" description="Helical" evidence="7">
    <location>
        <begin position="788"/>
        <end position="807"/>
    </location>
</feature>
<evidence type="ECO:0000256" key="6">
    <source>
        <dbReference type="SAM" id="MobiDB-lite"/>
    </source>
</evidence>
<gene>
    <name evidence="9" type="ORF">DSM3645_18961</name>
</gene>
<reference evidence="9 10" key="1">
    <citation type="submission" date="2006-02" db="EMBL/GenBank/DDBJ databases">
        <authorList>
            <person name="Amann R."/>
            <person name="Ferriera S."/>
            <person name="Johnson J."/>
            <person name="Kravitz S."/>
            <person name="Halpern A."/>
            <person name="Remington K."/>
            <person name="Beeson K."/>
            <person name="Tran B."/>
            <person name="Rogers Y.-H."/>
            <person name="Friedman R."/>
            <person name="Venter J.C."/>
        </authorList>
    </citation>
    <scope>NUCLEOTIDE SEQUENCE [LARGE SCALE GENOMIC DNA]</scope>
    <source>
        <strain evidence="9 10">DSM 3645</strain>
    </source>
</reference>
<organism evidence="9 10">
    <name type="scientific">Blastopirellula marina DSM 3645</name>
    <dbReference type="NCBI Taxonomy" id="314230"/>
    <lineage>
        <taxon>Bacteria</taxon>
        <taxon>Pseudomonadati</taxon>
        <taxon>Planctomycetota</taxon>
        <taxon>Planctomycetia</taxon>
        <taxon>Pirellulales</taxon>
        <taxon>Pirellulaceae</taxon>
        <taxon>Blastopirellula</taxon>
    </lineage>
</organism>
<feature type="region of interest" description="Disordered" evidence="6">
    <location>
        <begin position="416"/>
        <end position="462"/>
    </location>
</feature>
<feature type="compositionally biased region" description="Acidic residues" evidence="6">
    <location>
        <begin position="442"/>
        <end position="459"/>
    </location>
</feature>
<dbReference type="Pfam" id="PF02687">
    <property type="entry name" value="FtsX"/>
    <property type="match status" value="2"/>
</dbReference>
<evidence type="ECO:0000256" key="4">
    <source>
        <dbReference type="ARBA" id="ARBA00022989"/>
    </source>
</evidence>
<keyword evidence="2" id="KW-1003">Cell membrane</keyword>
<dbReference type="RefSeq" id="WP_002651625.1">
    <property type="nucleotide sequence ID" value="NZ_CH672376.1"/>
</dbReference>
<feature type="transmembrane region" description="Helical" evidence="7">
    <location>
        <begin position="1045"/>
        <end position="1067"/>
    </location>
</feature>
<feature type="transmembrane region" description="Helical" evidence="7">
    <location>
        <begin position="1097"/>
        <end position="1120"/>
    </location>
</feature>
<dbReference type="AlphaFoldDB" id="A3ZZG8"/>
<feature type="transmembrane region" description="Helical" evidence="7">
    <location>
        <begin position="557"/>
        <end position="578"/>
    </location>
</feature>
<feature type="domain" description="ABC3 transporter permease C-terminal" evidence="8">
    <location>
        <begin position="562"/>
        <end position="686"/>
    </location>
</feature>
<protein>
    <recommendedName>
        <fullName evidence="8">ABC3 transporter permease C-terminal domain-containing protein</fullName>
    </recommendedName>
</protein>
<dbReference type="EMBL" id="AANZ01000024">
    <property type="protein sequence ID" value="EAQ78131.1"/>
    <property type="molecule type" value="Genomic_DNA"/>
</dbReference>
<comment type="subcellular location">
    <subcellularLocation>
        <location evidence="1">Cell membrane</location>
        <topology evidence="1">Multi-pass membrane protein</topology>
    </subcellularLocation>
</comment>
<dbReference type="InterPro" id="IPR051125">
    <property type="entry name" value="ABC-4/HrtB_transporter"/>
</dbReference>
<sequence length="1169" mass="125090">MDALPKRRAQEMVGMDQMRLALRSARYYFSINLAVGLGVAAATAVLTGALLVGDSVQGSLRDLSLDRLGEVTHVVLADRFFAQHRATQLASGAERTAPLILLRGSVEHAGEHLRLAGGVSIFGVNDSFWRLNPNAKPPKFDGENSIVLNAPLAAELNVAVGDEVAIRLPSSNDVPADSPLGKKSGRVRGIPRLKVAAIIPAQGLGRFGLFPNQQAPLNAFVPLQRLEESLDLSGKANAILLAARDPDQTAEELAGELTLGLDDFGYRLDQVRQEFAAEGADPQTIYDYYQLSSSRMIISDAAEAAILKAAGRQAFPTFTYLTTSIEKESTDNQAIPYSTVTALDPGALAYPLLDTAGEPIRMLAEDEIILNSWSAEQLGAAIGDPIELAYFEPESSHGIAKETTSLFTVAAITPLTEPDSPASRRRPAEYDKPPTTANDPDLTPEVEGITDQDSIDDWDPPFPFDNRRIRGVDDAYWENYRTTPKAYVSLSAGKKLWGSRFGDATSIRVPVTAMAKEKLIAGIEAELNQHKEELGFRFLPARQNALRAASGTTPFNGLFLGFSMFIIAAALMLTLLLFQLGVDQRARQIGLEAAVGLRMKAIRAMLLIEATIVASLGGLVGVILGVGYAWVMLYGLRTWWVAAVVTPFLQLHLDNPATLLIGLTSGVFASLGAILWALRRLRKTSPRALLAGQTAASQDHQPGKGRWMIYAGGALIAASIGLAVLATALAGEAQAGAFFGAGAAMLAALMFLERRYLQWRATERSAGVGFQLSQLALSNAARNPGRSTLTIGLVGAASFLIIAISSFRLAPTESGTGGVDLIAESTQPIFHDLNSPAGRYDQGFRESDEPLLAKSTLLAMRMQPGDDASCLNLYQSNSPRVLGATPQMISHYSQEGAAQFEWAGSAATTPEEQANPWLVLEKPADGENAPIPCALDKNTAMYALHLFGGVGETFETTDPDGRTTKYQVAGLLSNSILQGSLIVSEGNLLDRFPDTSGYRMFLIQTPPGETEEVASILEDRLSEDGFDATDAKQKLIDLLAVQNTYLSTFQSLGALGLLLGTFGLATVQARNVIERRGELALLQAAGFRRDRLVRLVLLENAALLSAGLATGVLAALVAVLPHMLFGAAGVPWATLTVMLGLIFVVGLIAGRWTARASLRTPLIPALRGE</sequence>
<keyword evidence="5 7" id="KW-0472">Membrane</keyword>
<feature type="transmembrane region" description="Helical" evidence="7">
    <location>
        <begin position="27"/>
        <end position="52"/>
    </location>
</feature>
<evidence type="ECO:0000256" key="3">
    <source>
        <dbReference type="ARBA" id="ARBA00022692"/>
    </source>
</evidence>
<dbReference type="PANTHER" id="PTHR43738:SF2">
    <property type="entry name" value="ABC TRANSPORTER PERMEASE"/>
    <property type="match status" value="1"/>
</dbReference>
<feature type="domain" description="ABC3 transporter permease C-terminal" evidence="8">
    <location>
        <begin position="1053"/>
        <end position="1160"/>
    </location>
</feature>
<dbReference type="PANTHER" id="PTHR43738">
    <property type="entry name" value="ABC TRANSPORTER, MEMBRANE PROTEIN"/>
    <property type="match status" value="1"/>
</dbReference>
<dbReference type="HOGENOM" id="CLU_272352_0_0_0"/>
<evidence type="ECO:0000256" key="5">
    <source>
        <dbReference type="ARBA" id="ARBA00023136"/>
    </source>
</evidence>
<evidence type="ECO:0000256" key="7">
    <source>
        <dbReference type="SAM" id="Phobius"/>
    </source>
</evidence>
<evidence type="ECO:0000256" key="1">
    <source>
        <dbReference type="ARBA" id="ARBA00004651"/>
    </source>
</evidence>
<evidence type="ECO:0000256" key="2">
    <source>
        <dbReference type="ARBA" id="ARBA00022475"/>
    </source>
</evidence>
<accession>A3ZZG8</accession>
<evidence type="ECO:0000313" key="10">
    <source>
        <dbReference type="Proteomes" id="UP000004358"/>
    </source>
</evidence>
<evidence type="ECO:0000259" key="8">
    <source>
        <dbReference type="Pfam" id="PF02687"/>
    </source>
</evidence>
<evidence type="ECO:0000313" key="9">
    <source>
        <dbReference type="EMBL" id="EAQ78131.1"/>
    </source>
</evidence>
<feature type="transmembrane region" description="Helical" evidence="7">
    <location>
        <begin position="606"/>
        <end position="631"/>
    </location>
</feature>